<evidence type="ECO:0000313" key="3">
    <source>
        <dbReference type="Proteomes" id="UP000023435"/>
    </source>
</evidence>
<dbReference type="EMBL" id="JAJA02000001">
    <property type="protein sequence ID" value="KWS04901.1"/>
    <property type="molecule type" value="Genomic_DNA"/>
</dbReference>
<dbReference type="Pfam" id="PF00535">
    <property type="entry name" value="Glycos_transf_2"/>
    <property type="match status" value="1"/>
</dbReference>
<dbReference type="PANTHER" id="PTHR43685">
    <property type="entry name" value="GLYCOSYLTRANSFERASE"/>
    <property type="match status" value="1"/>
</dbReference>
<accession>A0A108U992</accession>
<gene>
    <name evidence="2" type="ORF">AZ78_2451</name>
</gene>
<name>A0A108U992_9GAMM</name>
<evidence type="ECO:0000259" key="1">
    <source>
        <dbReference type="Pfam" id="PF00535"/>
    </source>
</evidence>
<feature type="domain" description="Glycosyltransferase 2-like" evidence="1">
    <location>
        <begin position="37"/>
        <end position="196"/>
    </location>
</feature>
<dbReference type="SUPFAM" id="SSF53448">
    <property type="entry name" value="Nucleotide-diphospho-sugar transferases"/>
    <property type="match status" value="1"/>
</dbReference>
<protein>
    <submittedName>
        <fullName evidence="2">Glycosyl transferase, group 2 family protein</fullName>
    </submittedName>
</protein>
<dbReference type="InterPro" id="IPR050834">
    <property type="entry name" value="Glycosyltransf_2"/>
</dbReference>
<reference evidence="2 3" key="1">
    <citation type="journal article" date="2014" name="Genome Announc.">
        <title>Draft Genome Sequence of Lysobacter capsici AZ78, a Bacterium Antagonistic to Plant-Pathogenic Oomycetes.</title>
        <authorList>
            <person name="Puopolo G."/>
            <person name="Sonego P."/>
            <person name="Engelen K."/>
            <person name="Pertot I."/>
        </authorList>
    </citation>
    <scope>NUCLEOTIDE SEQUENCE [LARGE SCALE GENOMIC DNA]</scope>
    <source>
        <strain evidence="2 3">AZ78</strain>
    </source>
</reference>
<dbReference type="OrthoDB" id="9802649at2"/>
<dbReference type="Proteomes" id="UP000023435">
    <property type="component" value="Unassembled WGS sequence"/>
</dbReference>
<dbReference type="AlphaFoldDB" id="A0A108U992"/>
<dbReference type="RefSeq" id="WP_082124792.1">
    <property type="nucleotide sequence ID" value="NZ_JAJA02000001.1"/>
</dbReference>
<dbReference type="InterPro" id="IPR001173">
    <property type="entry name" value="Glyco_trans_2-like"/>
</dbReference>
<dbReference type="GO" id="GO:0016740">
    <property type="term" value="F:transferase activity"/>
    <property type="evidence" value="ECO:0007669"/>
    <property type="project" value="UniProtKB-KW"/>
</dbReference>
<dbReference type="InterPro" id="IPR029044">
    <property type="entry name" value="Nucleotide-diphossugar_trans"/>
</dbReference>
<keyword evidence="3" id="KW-1185">Reference proteome</keyword>
<dbReference type="GeneID" id="97901584"/>
<comment type="caution">
    <text evidence="2">The sequence shown here is derived from an EMBL/GenBank/DDBJ whole genome shotgun (WGS) entry which is preliminary data.</text>
</comment>
<dbReference type="Gene3D" id="3.90.550.10">
    <property type="entry name" value="Spore Coat Polysaccharide Biosynthesis Protein SpsA, Chain A"/>
    <property type="match status" value="1"/>
</dbReference>
<evidence type="ECO:0000313" key="2">
    <source>
        <dbReference type="EMBL" id="KWS04901.1"/>
    </source>
</evidence>
<proteinExistence type="predicted"/>
<keyword evidence="2" id="KW-0808">Transferase</keyword>
<dbReference type="PANTHER" id="PTHR43685:SF11">
    <property type="entry name" value="GLYCOSYLTRANSFERASE TAGX-RELATED"/>
    <property type="match status" value="1"/>
</dbReference>
<organism evidence="2 3">
    <name type="scientific">Lysobacter capsici AZ78</name>
    <dbReference type="NCBI Taxonomy" id="1444315"/>
    <lineage>
        <taxon>Bacteria</taxon>
        <taxon>Pseudomonadati</taxon>
        <taxon>Pseudomonadota</taxon>
        <taxon>Gammaproteobacteria</taxon>
        <taxon>Lysobacterales</taxon>
        <taxon>Lysobacteraceae</taxon>
        <taxon>Lysobacter</taxon>
    </lineage>
</organism>
<sequence>MNDMGALATLPAAEFSAAASLAPPLPAPPPASTPRVSILLLCYRDAAYIRAAIDSAFAQTVACEIIISNDCSDDGTFELAVEQVAAYRGPHQVSVRRTASNRGVTAHFNEVMALASGDIIVMMAGDDIAYPQRVATILDAFGRAPQAMVLGSDFDGIDTDGSPVRISFRQRPERYEFDYYVRIGRLIGLLGATLAFRRCVFDRFGPLLGPIEDNALSLRGALLGQSLCLRQPLIQYRRHSGSVSGTVFARDEPREVAMRRRYERTVQFYRGTADDLDACLRQIPDLPAKKRRLAEQVLAMYRIEAQAREAILLQPRWRWIGPVMRGLAQRGLRRKSAERALKLLIPRAWFGLR</sequence>